<comment type="caution">
    <text evidence="1">The sequence shown here is derived from an EMBL/GenBank/DDBJ whole genome shotgun (WGS) entry which is preliminary data.</text>
</comment>
<name>A0ACB8SIE8_9AGAM</name>
<dbReference type="Proteomes" id="UP000814140">
    <property type="component" value="Unassembled WGS sequence"/>
</dbReference>
<proteinExistence type="predicted"/>
<reference evidence="1" key="1">
    <citation type="submission" date="2021-03" db="EMBL/GenBank/DDBJ databases">
        <authorList>
            <consortium name="DOE Joint Genome Institute"/>
            <person name="Ahrendt S."/>
            <person name="Looney B.P."/>
            <person name="Miyauchi S."/>
            <person name="Morin E."/>
            <person name="Drula E."/>
            <person name="Courty P.E."/>
            <person name="Chicoki N."/>
            <person name="Fauchery L."/>
            <person name="Kohler A."/>
            <person name="Kuo A."/>
            <person name="Labutti K."/>
            <person name="Pangilinan J."/>
            <person name="Lipzen A."/>
            <person name="Riley R."/>
            <person name="Andreopoulos W."/>
            <person name="He G."/>
            <person name="Johnson J."/>
            <person name="Barry K.W."/>
            <person name="Grigoriev I.V."/>
            <person name="Nagy L."/>
            <person name="Hibbett D."/>
            <person name="Henrissat B."/>
            <person name="Matheny P.B."/>
            <person name="Labbe J."/>
            <person name="Martin F."/>
        </authorList>
    </citation>
    <scope>NUCLEOTIDE SEQUENCE</scope>
    <source>
        <strain evidence="1">HHB10654</strain>
    </source>
</reference>
<evidence type="ECO:0000313" key="1">
    <source>
        <dbReference type="EMBL" id="KAI0055643.1"/>
    </source>
</evidence>
<dbReference type="EMBL" id="MU277284">
    <property type="protein sequence ID" value="KAI0055643.1"/>
    <property type="molecule type" value="Genomic_DNA"/>
</dbReference>
<accession>A0ACB8SIE8</accession>
<protein>
    <submittedName>
        <fullName evidence="1">Uncharacterized protein</fullName>
    </submittedName>
</protein>
<gene>
    <name evidence="1" type="ORF">BV25DRAFT_1735399</name>
</gene>
<evidence type="ECO:0000313" key="2">
    <source>
        <dbReference type="Proteomes" id="UP000814140"/>
    </source>
</evidence>
<keyword evidence="2" id="KW-1185">Reference proteome</keyword>
<sequence>MRDASAAEHSTTQLHELYISLDGRASGAPIAERESSCAGGTDGGHENGKTKCQRSGGCQVLTTSSCITDRGCFRSEVSARKRNTPPSIRKDTCSNSCWINAASQQDCQLTPFCGKTRTGRLDMEQVRLRACASGTAYFWKICSTQILCCLDTDNEITRIAVLSNHKMESDTDNRLDDVCTGR</sequence>
<reference evidence="1" key="2">
    <citation type="journal article" date="2022" name="New Phytol.">
        <title>Evolutionary transition to the ectomycorrhizal habit in the genomes of a hyperdiverse lineage of mushroom-forming fungi.</title>
        <authorList>
            <person name="Looney B."/>
            <person name="Miyauchi S."/>
            <person name="Morin E."/>
            <person name="Drula E."/>
            <person name="Courty P.E."/>
            <person name="Kohler A."/>
            <person name="Kuo A."/>
            <person name="LaButti K."/>
            <person name="Pangilinan J."/>
            <person name="Lipzen A."/>
            <person name="Riley R."/>
            <person name="Andreopoulos W."/>
            <person name="He G."/>
            <person name="Johnson J."/>
            <person name="Nolan M."/>
            <person name="Tritt A."/>
            <person name="Barry K.W."/>
            <person name="Grigoriev I.V."/>
            <person name="Nagy L.G."/>
            <person name="Hibbett D."/>
            <person name="Henrissat B."/>
            <person name="Matheny P.B."/>
            <person name="Labbe J."/>
            <person name="Martin F.M."/>
        </authorList>
    </citation>
    <scope>NUCLEOTIDE SEQUENCE</scope>
    <source>
        <strain evidence="1">HHB10654</strain>
    </source>
</reference>
<organism evidence="1 2">
    <name type="scientific">Artomyces pyxidatus</name>
    <dbReference type="NCBI Taxonomy" id="48021"/>
    <lineage>
        <taxon>Eukaryota</taxon>
        <taxon>Fungi</taxon>
        <taxon>Dikarya</taxon>
        <taxon>Basidiomycota</taxon>
        <taxon>Agaricomycotina</taxon>
        <taxon>Agaricomycetes</taxon>
        <taxon>Russulales</taxon>
        <taxon>Auriscalpiaceae</taxon>
        <taxon>Artomyces</taxon>
    </lineage>
</organism>